<dbReference type="Pfam" id="PF06450">
    <property type="entry name" value="NhaB"/>
    <property type="match status" value="1"/>
</dbReference>
<evidence type="ECO:0000256" key="1">
    <source>
        <dbReference type="ARBA" id="ARBA00004651"/>
    </source>
</evidence>
<keyword evidence="6" id="KW-0997">Cell inner membrane</keyword>
<evidence type="ECO:0000256" key="11">
    <source>
        <dbReference type="ARBA" id="ARBA00023136"/>
    </source>
</evidence>
<feature type="transmembrane region" description="Helical" evidence="13">
    <location>
        <begin position="129"/>
        <end position="162"/>
    </location>
</feature>
<keyword evidence="11 13" id="KW-0472">Membrane</keyword>
<keyword evidence="12 13" id="KW-0739">Sodium transport</keyword>
<comment type="subcellular location">
    <subcellularLocation>
        <location evidence="1 13">Cell membrane</location>
        <topology evidence="1 13">Multi-pass membrane protein</topology>
    </subcellularLocation>
</comment>
<feature type="transmembrane region" description="Helical" evidence="13">
    <location>
        <begin position="378"/>
        <end position="401"/>
    </location>
</feature>
<dbReference type="PANTHER" id="PTHR43302:SF1">
    <property type="entry name" value="NA(+)_H(+) ANTIPORTER NHAB"/>
    <property type="match status" value="1"/>
</dbReference>
<dbReference type="AlphaFoldDB" id="A0AB73BGS2"/>
<evidence type="ECO:0000256" key="2">
    <source>
        <dbReference type="ARBA" id="ARBA00006036"/>
    </source>
</evidence>
<keyword evidence="3 13" id="KW-0813">Transport</keyword>
<comment type="function">
    <text evidence="13">Na(+)/H(+) antiporter that extrudes sodium in exchange for external protons.</text>
</comment>
<sequence>MQQSVLTATFKNFLGNAPQWYKYTIITFLIINPILFQLNQYVAGWALVLEFIFTLAMALKCYPLQPGGLLVIEALFIGMTTAGQVEHEIAQNLDVILLLIFMVAGIYFMKDLLLYIFTKLVVSVRSKSILSLAFTLAAAFLSAFLDALTVMAVVIAVAMGFYSIYHKVASGKDSNSEHDINDDNQVKEVNRQELEEFRAFLRNLLMHASIGTALGGVCTMVGEPQNLIIAERASWQFGEFFLRMLPITLPVFFAGLLTTFVLEKTKAFGYGAKLPKKIHTILKNHAEGLDNKRTKRDKVNLTIQAFIAVWLIVGLAMHLAAVGLIGLSVIILATASAGIIEEHQLGKAFEEALPFTALLCVFFAVVAVIIDQHLFTPVIAWVLTFEGQLQLVMFFIANGLLSMVSDNVFVGTVYINEVAAALKSGEITRDQFDLLAVAINTGTNLPSVATPNGQAAFLFLLTSTLAPVLRLSYGRMVYMALPYTIVLTTIGLTFTYIGLSDMTELMYQWGWIDHHLATIGAASSSH</sequence>
<dbReference type="RefSeq" id="WP_149614286.1">
    <property type="nucleotide sequence ID" value="NZ_SEUK01000049.1"/>
</dbReference>
<protein>
    <recommendedName>
        <fullName evidence="13 14">Na(+)/H(+) antiporter NhaB</fullName>
    </recommendedName>
    <alternativeName>
        <fullName evidence="13">Sodium/proton antiporter NhaB</fullName>
    </alternativeName>
</protein>
<dbReference type="NCBIfam" id="TIGR00774">
    <property type="entry name" value="NhaB"/>
    <property type="match status" value="1"/>
</dbReference>
<keyword evidence="8 13" id="KW-1133">Transmembrane helix</keyword>
<dbReference type="Proteomes" id="UP000324162">
    <property type="component" value="Unassembled WGS sequence"/>
</dbReference>
<evidence type="ECO:0000256" key="12">
    <source>
        <dbReference type="ARBA" id="ARBA00023201"/>
    </source>
</evidence>
<evidence type="ECO:0000256" key="5">
    <source>
        <dbReference type="ARBA" id="ARBA00022475"/>
    </source>
</evidence>
<evidence type="ECO:0000256" key="14">
    <source>
        <dbReference type="NCBIfam" id="TIGR00774"/>
    </source>
</evidence>
<feature type="transmembrane region" description="Helical" evidence="13">
    <location>
        <begin position="20"/>
        <end position="36"/>
    </location>
</feature>
<evidence type="ECO:0000313" key="16">
    <source>
        <dbReference type="Proteomes" id="UP000324162"/>
    </source>
</evidence>
<keyword evidence="4 13" id="KW-0050">Antiport</keyword>
<evidence type="ECO:0000313" key="15">
    <source>
        <dbReference type="EMBL" id="KAA1160119.1"/>
    </source>
</evidence>
<evidence type="ECO:0000256" key="4">
    <source>
        <dbReference type="ARBA" id="ARBA00022449"/>
    </source>
</evidence>
<comment type="catalytic activity">
    <reaction evidence="13">
        <text>2 Na(+)(in) + 3 H(+)(out) = 2 Na(+)(out) + 3 H(+)(in)</text>
        <dbReference type="Rhea" id="RHEA:29247"/>
        <dbReference type="ChEBI" id="CHEBI:15378"/>
        <dbReference type="ChEBI" id="CHEBI:29101"/>
    </reaction>
</comment>
<dbReference type="GO" id="GO:0005886">
    <property type="term" value="C:plasma membrane"/>
    <property type="evidence" value="ECO:0007669"/>
    <property type="project" value="UniProtKB-SubCell"/>
</dbReference>
<dbReference type="PANTHER" id="PTHR43302">
    <property type="entry name" value="TRANSPORTER ARSB-RELATED"/>
    <property type="match status" value="1"/>
</dbReference>
<accession>A0AB73BGS2</accession>
<dbReference type="NCBIfam" id="NF007093">
    <property type="entry name" value="PRK09547.1"/>
    <property type="match status" value="1"/>
</dbReference>
<proteinExistence type="inferred from homology"/>
<reference evidence="15 16" key="1">
    <citation type="submission" date="2019-01" db="EMBL/GenBank/DDBJ databases">
        <title>Genome sequences of marine Pseudoalteromonas species.</title>
        <authorList>
            <person name="Boraston A.B."/>
            <person name="Hehemann J.-H."/>
            <person name="Vickers C.J."/>
            <person name="Salama-Alber O."/>
            <person name="Abe K."/>
            <person name="Hettle A.J."/>
        </authorList>
    </citation>
    <scope>NUCLEOTIDE SEQUENCE [LARGE SCALE GENOMIC DNA]</scope>
    <source>
        <strain evidence="15 16">PS42</strain>
    </source>
</reference>
<keyword evidence="5 13" id="KW-1003">Cell membrane</keyword>
<name>A0AB73BGS2_9GAMM</name>
<evidence type="ECO:0000256" key="3">
    <source>
        <dbReference type="ARBA" id="ARBA00022448"/>
    </source>
</evidence>
<feature type="transmembrane region" description="Helical" evidence="13">
    <location>
        <begin position="480"/>
        <end position="499"/>
    </location>
</feature>
<comment type="similarity">
    <text evidence="2 13">Belongs to the NhaB Na(+)/H(+) (TC 2.A.34) antiporter family.</text>
</comment>
<gene>
    <name evidence="13 15" type="primary">nhaB</name>
    <name evidence="15" type="ORF">EU508_10225</name>
</gene>
<evidence type="ECO:0000256" key="9">
    <source>
        <dbReference type="ARBA" id="ARBA00023053"/>
    </source>
</evidence>
<evidence type="ECO:0000256" key="13">
    <source>
        <dbReference type="HAMAP-Rule" id="MF_01599"/>
    </source>
</evidence>
<dbReference type="InterPro" id="IPR004671">
    <property type="entry name" value="Na+/H+_antiporter_NhaB"/>
</dbReference>
<evidence type="ECO:0000256" key="6">
    <source>
        <dbReference type="ARBA" id="ARBA00022519"/>
    </source>
</evidence>
<organism evidence="15 16">
    <name type="scientific">Pseudoalteromonas fuliginea</name>
    <dbReference type="NCBI Taxonomy" id="1872678"/>
    <lineage>
        <taxon>Bacteria</taxon>
        <taxon>Pseudomonadati</taxon>
        <taxon>Pseudomonadota</taxon>
        <taxon>Gammaproteobacteria</taxon>
        <taxon>Alteromonadales</taxon>
        <taxon>Pseudoalteromonadaceae</taxon>
        <taxon>Pseudoalteromonas</taxon>
    </lineage>
</organism>
<dbReference type="EMBL" id="SEUK01000049">
    <property type="protein sequence ID" value="KAA1160119.1"/>
    <property type="molecule type" value="Genomic_DNA"/>
</dbReference>
<keyword evidence="7 13" id="KW-0812">Transmembrane</keyword>
<feature type="transmembrane region" description="Helical" evidence="13">
    <location>
        <begin position="42"/>
        <end position="59"/>
    </location>
</feature>
<keyword evidence="9 13" id="KW-0915">Sodium</keyword>
<keyword evidence="10 13" id="KW-0406">Ion transport</keyword>
<evidence type="ECO:0000256" key="10">
    <source>
        <dbReference type="ARBA" id="ARBA00023065"/>
    </source>
</evidence>
<feature type="transmembrane region" description="Helical" evidence="13">
    <location>
        <begin position="301"/>
        <end position="332"/>
    </location>
</feature>
<dbReference type="HAMAP" id="MF_01599">
    <property type="entry name" value="NhaB"/>
    <property type="match status" value="1"/>
</dbReference>
<feature type="transmembrane region" description="Helical" evidence="13">
    <location>
        <begin position="352"/>
        <end position="371"/>
    </location>
</feature>
<dbReference type="GO" id="GO:0015385">
    <property type="term" value="F:sodium:proton antiporter activity"/>
    <property type="evidence" value="ECO:0007669"/>
    <property type="project" value="UniProtKB-UniRule"/>
</dbReference>
<feature type="transmembrane region" description="Helical" evidence="13">
    <location>
        <begin position="66"/>
        <end position="83"/>
    </location>
</feature>
<feature type="transmembrane region" description="Helical" evidence="13">
    <location>
        <begin position="240"/>
        <end position="262"/>
    </location>
</feature>
<evidence type="ECO:0000256" key="7">
    <source>
        <dbReference type="ARBA" id="ARBA00022692"/>
    </source>
</evidence>
<feature type="transmembrane region" description="Helical" evidence="13">
    <location>
        <begin position="95"/>
        <end position="117"/>
    </location>
</feature>
<comment type="caution">
    <text evidence="15">The sequence shown here is derived from an EMBL/GenBank/DDBJ whole genome shotgun (WGS) entry which is preliminary data.</text>
</comment>
<evidence type="ECO:0000256" key="8">
    <source>
        <dbReference type="ARBA" id="ARBA00022989"/>
    </source>
</evidence>